<comment type="caution">
    <text evidence="1">The sequence shown here is derived from an EMBL/GenBank/DDBJ whole genome shotgun (WGS) entry which is preliminary data.</text>
</comment>
<name>A0ABD3R6E9_9STRA</name>
<proteinExistence type="predicted"/>
<protein>
    <submittedName>
        <fullName evidence="1">Uncharacterized protein</fullName>
    </submittedName>
</protein>
<accession>A0ABD3R6E9</accession>
<dbReference type="AlphaFoldDB" id="A0ABD3R6E9"/>
<keyword evidence="2" id="KW-1185">Reference proteome</keyword>
<sequence>MLTPHHLPWTWPESFRTIALMGTELGPVVENKVKRIRQEYKEMLQRQDKDGGKLTISYRDYLNASAVVAR</sequence>
<evidence type="ECO:0000313" key="1">
    <source>
        <dbReference type="EMBL" id="KAL3808154.1"/>
    </source>
</evidence>
<dbReference type="EMBL" id="JALLPB020000539">
    <property type="protein sequence ID" value="KAL3808154.1"/>
    <property type="molecule type" value="Genomic_DNA"/>
</dbReference>
<organism evidence="1 2">
    <name type="scientific">Cyclostephanos tholiformis</name>
    <dbReference type="NCBI Taxonomy" id="382380"/>
    <lineage>
        <taxon>Eukaryota</taxon>
        <taxon>Sar</taxon>
        <taxon>Stramenopiles</taxon>
        <taxon>Ochrophyta</taxon>
        <taxon>Bacillariophyta</taxon>
        <taxon>Coscinodiscophyceae</taxon>
        <taxon>Thalassiosirophycidae</taxon>
        <taxon>Stephanodiscales</taxon>
        <taxon>Stephanodiscaceae</taxon>
        <taxon>Cyclostephanos</taxon>
    </lineage>
</organism>
<evidence type="ECO:0000313" key="2">
    <source>
        <dbReference type="Proteomes" id="UP001530377"/>
    </source>
</evidence>
<gene>
    <name evidence="1" type="ORF">ACHAXA_003552</name>
</gene>
<reference evidence="1 2" key="1">
    <citation type="submission" date="2024-10" db="EMBL/GenBank/DDBJ databases">
        <title>Updated reference genomes for cyclostephanoid diatoms.</title>
        <authorList>
            <person name="Roberts W.R."/>
            <person name="Alverson A.J."/>
        </authorList>
    </citation>
    <scope>NUCLEOTIDE SEQUENCE [LARGE SCALE GENOMIC DNA]</scope>
    <source>
        <strain evidence="1 2">AJA228-03</strain>
    </source>
</reference>
<dbReference type="Proteomes" id="UP001530377">
    <property type="component" value="Unassembled WGS sequence"/>
</dbReference>